<protein>
    <recommendedName>
        <fullName evidence="3">HicB-like antitoxin of toxin-antitoxin system domain-containing protein</fullName>
    </recommendedName>
</protein>
<dbReference type="Gene3D" id="3.30.160.250">
    <property type="match status" value="1"/>
</dbReference>
<dbReference type="AlphaFoldDB" id="A0A1G2UFI6"/>
<gene>
    <name evidence="1" type="ORF">A3I86_01895</name>
</gene>
<accession>A0A1G2UFI6</accession>
<sequence>MLNAIYKKVRSGYIAWVEEIPGVNTQGYTKKKARENLEDALKEFIAARRALTKREKATPNTLVRERLIV</sequence>
<dbReference type="EMBL" id="MHWM01000029">
    <property type="protein sequence ID" value="OHB08198.1"/>
    <property type="molecule type" value="Genomic_DNA"/>
</dbReference>
<dbReference type="Pfam" id="PF21748">
    <property type="entry name" value="UPF0150"/>
    <property type="match status" value="1"/>
</dbReference>
<evidence type="ECO:0008006" key="3">
    <source>
        <dbReference type="Google" id="ProtNLM"/>
    </source>
</evidence>
<dbReference type="SUPFAM" id="SSF143100">
    <property type="entry name" value="TTHA1013/TTHA0281-like"/>
    <property type="match status" value="1"/>
</dbReference>
<name>A0A1G2UFI6_9BACT</name>
<dbReference type="Proteomes" id="UP000177096">
    <property type="component" value="Unassembled WGS sequence"/>
</dbReference>
<evidence type="ECO:0000313" key="1">
    <source>
        <dbReference type="EMBL" id="OHB08198.1"/>
    </source>
</evidence>
<dbReference type="InterPro" id="IPR049389">
    <property type="entry name" value="TTHA0281-like"/>
</dbReference>
<proteinExistence type="predicted"/>
<comment type="caution">
    <text evidence="1">The sequence shown here is derived from an EMBL/GenBank/DDBJ whole genome shotgun (WGS) entry which is preliminary data.</text>
</comment>
<reference evidence="1 2" key="1">
    <citation type="journal article" date="2016" name="Nat. Commun.">
        <title>Thousands of microbial genomes shed light on interconnected biogeochemical processes in an aquifer system.</title>
        <authorList>
            <person name="Anantharaman K."/>
            <person name="Brown C.T."/>
            <person name="Hug L.A."/>
            <person name="Sharon I."/>
            <person name="Castelle C.J."/>
            <person name="Probst A.J."/>
            <person name="Thomas B.C."/>
            <person name="Singh A."/>
            <person name="Wilkins M.J."/>
            <person name="Karaoz U."/>
            <person name="Brodie E.L."/>
            <person name="Williams K.H."/>
            <person name="Hubbard S.S."/>
            <person name="Banfield J.F."/>
        </authorList>
    </citation>
    <scope>NUCLEOTIDE SEQUENCE [LARGE SCALE GENOMIC DNA]</scope>
</reference>
<dbReference type="InterPro" id="IPR035069">
    <property type="entry name" value="TTHA1013/TTHA0281-like"/>
</dbReference>
<evidence type="ECO:0000313" key="2">
    <source>
        <dbReference type="Proteomes" id="UP000177096"/>
    </source>
</evidence>
<organism evidence="1 2">
    <name type="scientific">Candidatus Zambryskibacteria bacterium RIFCSPLOWO2_02_FULL_39_14</name>
    <dbReference type="NCBI Taxonomy" id="1802769"/>
    <lineage>
        <taxon>Bacteria</taxon>
        <taxon>Candidatus Zambryskiibacteriota</taxon>
    </lineage>
</organism>